<dbReference type="AlphaFoldDB" id="A0A917XVA3"/>
<evidence type="ECO:0000256" key="9">
    <source>
        <dbReference type="ARBA" id="ARBA00047493"/>
    </source>
</evidence>
<dbReference type="InterPro" id="IPR001645">
    <property type="entry name" value="Folylpolyglutamate_synth"/>
</dbReference>
<dbReference type="EMBL" id="BMOS01000007">
    <property type="protein sequence ID" value="GGN55395.1"/>
    <property type="molecule type" value="Genomic_DNA"/>
</dbReference>
<comment type="caution">
    <text evidence="12">The sequence shown here is derived from an EMBL/GenBank/DDBJ whole genome shotgun (WGS) entry which is preliminary data.</text>
</comment>
<comment type="catalytic activity">
    <reaction evidence="9">
        <text>(6S)-5,6,7,8-tetrahydrofolyl-(gamma-L-Glu)(n) + L-glutamate + ATP = (6S)-5,6,7,8-tetrahydrofolyl-(gamma-L-Glu)(n+1) + ADP + phosphate + H(+)</text>
        <dbReference type="Rhea" id="RHEA:10580"/>
        <dbReference type="Rhea" id="RHEA-COMP:14738"/>
        <dbReference type="Rhea" id="RHEA-COMP:14740"/>
        <dbReference type="ChEBI" id="CHEBI:15378"/>
        <dbReference type="ChEBI" id="CHEBI:29985"/>
        <dbReference type="ChEBI" id="CHEBI:30616"/>
        <dbReference type="ChEBI" id="CHEBI:43474"/>
        <dbReference type="ChEBI" id="CHEBI:141005"/>
        <dbReference type="ChEBI" id="CHEBI:456216"/>
        <dbReference type="EC" id="6.3.2.17"/>
    </reaction>
</comment>
<dbReference type="PANTHER" id="PTHR11136">
    <property type="entry name" value="FOLYLPOLYGLUTAMATE SYNTHASE-RELATED"/>
    <property type="match status" value="1"/>
</dbReference>
<dbReference type="SUPFAM" id="SSF53244">
    <property type="entry name" value="MurD-like peptide ligases, peptide-binding domain"/>
    <property type="match status" value="1"/>
</dbReference>
<evidence type="ECO:0000313" key="13">
    <source>
        <dbReference type="Proteomes" id="UP000624041"/>
    </source>
</evidence>
<accession>A0A917XVA3</accession>
<dbReference type="GO" id="GO:0005524">
    <property type="term" value="F:ATP binding"/>
    <property type="evidence" value="ECO:0007669"/>
    <property type="project" value="UniProtKB-KW"/>
</dbReference>
<dbReference type="PROSITE" id="PS01012">
    <property type="entry name" value="FOLYLPOLYGLU_SYNT_2"/>
    <property type="match status" value="1"/>
</dbReference>
<reference evidence="12" key="1">
    <citation type="journal article" date="2014" name="Int. J. Syst. Evol. Microbiol.">
        <title>Complete genome sequence of Corynebacterium casei LMG S-19264T (=DSM 44701T), isolated from a smear-ripened cheese.</title>
        <authorList>
            <consortium name="US DOE Joint Genome Institute (JGI-PGF)"/>
            <person name="Walter F."/>
            <person name="Albersmeier A."/>
            <person name="Kalinowski J."/>
            <person name="Ruckert C."/>
        </authorList>
    </citation>
    <scope>NUCLEOTIDE SEQUENCE</scope>
    <source>
        <strain evidence="12">JCM 17251</strain>
    </source>
</reference>
<gene>
    <name evidence="12" type="ORF">GCM10007971_14140</name>
</gene>
<dbReference type="GO" id="GO:0046872">
    <property type="term" value="F:metal ion binding"/>
    <property type="evidence" value="ECO:0007669"/>
    <property type="project" value="UniProtKB-KW"/>
</dbReference>
<dbReference type="InterPro" id="IPR013221">
    <property type="entry name" value="Mur_ligase_cen"/>
</dbReference>
<evidence type="ECO:0000256" key="8">
    <source>
        <dbReference type="ARBA" id="ARBA00030592"/>
    </source>
</evidence>
<dbReference type="Pfam" id="PF02875">
    <property type="entry name" value="Mur_ligase_C"/>
    <property type="match status" value="1"/>
</dbReference>
<dbReference type="PANTHER" id="PTHR11136:SF0">
    <property type="entry name" value="DIHYDROFOLATE SYNTHETASE-RELATED"/>
    <property type="match status" value="1"/>
</dbReference>
<dbReference type="InterPro" id="IPR036615">
    <property type="entry name" value="Mur_ligase_C_dom_sf"/>
</dbReference>
<evidence type="ECO:0000259" key="11">
    <source>
        <dbReference type="Pfam" id="PF08245"/>
    </source>
</evidence>
<dbReference type="Pfam" id="PF08245">
    <property type="entry name" value="Mur_ligase_M"/>
    <property type="match status" value="1"/>
</dbReference>
<keyword evidence="3" id="KW-0436">Ligase</keyword>
<dbReference type="Gene3D" id="3.90.190.20">
    <property type="entry name" value="Mur ligase, C-terminal domain"/>
    <property type="match status" value="1"/>
</dbReference>
<keyword evidence="6" id="KW-0067">ATP-binding</keyword>
<proteinExistence type="inferred from homology"/>
<dbReference type="SUPFAM" id="SSF53623">
    <property type="entry name" value="MurD-like peptide ligases, catalytic domain"/>
    <property type="match status" value="1"/>
</dbReference>
<dbReference type="GO" id="GO:0008841">
    <property type="term" value="F:dihydrofolate synthase activity"/>
    <property type="evidence" value="ECO:0007669"/>
    <property type="project" value="TreeGrafter"/>
</dbReference>
<dbReference type="InterPro" id="IPR004101">
    <property type="entry name" value="Mur_ligase_C"/>
</dbReference>
<protein>
    <recommendedName>
        <fullName evidence="2">tetrahydrofolate synthase</fullName>
        <ecNumber evidence="2">6.3.2.17</ecNumber>
    </recommendedName>
    <alternativeName>
        <fullName evidence="8">Tetrahydrofolylpolyglutamate synthase</fullName>
    </alternativeName>
</protein>
<evidence type="ECO:0000256" key="6">
    <source>
        <dbReference type="ARBA" id="ARBA00022840"/>
    </source>
</evidence>
<dbReference type="GO" id="GO:0004326">
    <property type="term" value="F:tetrahydrofolylpolyglutamate synthase activity"/>
    <property type="evidence" value="ECO:0007669"/>
    <property type="project" value="UniProtKB-EC"/>
</dbReference>
<dbReference type="PIRSF" id="PIRSF001563">
    <property type="entry name" value="Folylpolyglu_synth"/>
    <property type="match status" value="1"/>
</dbReference>
<evidence type="ECO:0000256" key="3">
    <source>
        <dbReference type="ARBA" id="ARBA00022598"/>
    </source>
</evidence>
<dbReference type="NCBIfam" id="TIGR01499">
    <property type="entry name" value="folC"/>
    <property type="match status" value="1"/>
</dbReference>
<sequence length="406" mass="45835">MFSTIQEVEVFFNERKKLGMKPGLERITGLLNRLNNPEKHFKAIHIAGTNGKGSTLHFIKAALMANGYEVGVFTSPSFTGLGGHIFLNDQQLSEQALLEWMNRLFPHIREMDKANLAPTEFEILTALAFSFFAENGEIVLIETGMGGRFDTTNVLQPILSIITSIALDHTDYLGGSEEEIAWHKAGIIKKAIPVIIGNVSEEAFAVIKEEARHKHAPYYRLGIDFNRSQLNLQMKGEHQLDNVSLAIQAVLILKGNGFEMDVEKGIHQMEKTMLPGRFEQIQSNPTIILDAAHNPDGIKAFVQTANELFPDAERHVIVAMFRDKATEEMLDLLTEQFDHVTLTSFDHPRAWNLDEFQGNTSVDQIDSDYQAVLERTLQSDSVYFITGSLHFITEIRHYLLNQRKKL</sequence>
<comment type="similarity">
    <text evidence="1">Belongs to the folylpolyglutamate synthase family.</text>
</comment>
<evidence type="ECO:0000256" key="2">
    <source>
        <dbReference type="ARBA" id="ARBA00013025"/>
    </source>
</evidence>
<name>A0A917XVA3_9BACI</name>
<dbReference type="GO" id="GO:0005737">
    <property type="term" value="C:cytoplasm"/>
    <property type="evidence" value="ECO:0007669"/>
    <property type="project" value="TreeGrafter"/>
</dbReference>
<organism evidence="12 13">
    <name type="scientific">Oceanobacillus indicireducens</name>
    <dbReference type="NCBI Taxonomy" id="1004261"/>
    <lineage>
        <taxon>Bacteria</taxon>
        <taxon>Bacillati</taxon>
        <taxon>Bacillota</taxon>
        <taxon>Bacilli</taxon>
        <taxon>Bacillales</taxon>
        <taxon>Bacillaceae</taxon>
        <taxon>Oceanobacillus</taxon>
    </lineage>
</organism>
<feature type="domain" description="Mur ligase central" evidence="11">
    <location>
        <begin position="46"/>
        <end position="242"/>
    </location>
</feature>
<keyword evidence="13" id="KW-1185">Reference proteome</keyword>
<keyword evidence="5" id="KW-0547">Nucleotide-binding</keyword>
<evidence type="ECO:0000313" key="12">
    <source>
        <dbReference type="EMBL" id="GGN55395.1"/>
    </source>
</evidence>
<keyword evidence="4" id="KW-0479">Metal-binding</keyword>
<reference evidence="12" key="2">
    <citation type="submission" date="2020-09" db="EMBL/GenBank/DDBJ databases">
        <authorList>
            <person name="Sun Q."/>
            <person name="Ohkuma M."/>
        </authorList>
    </citation>
    <scope>NUCLEOTIDE SEQUENCE</scope>
    <source>
        <strain evidence="12">JCM 17251</strain>
    </source>
</reference>
<dbReference type="InterPro" id="IPR036565">
    <property type="entry name" value="Mur-like_cat_sf"/>
</dbReference>
<keyword evidence="7" id="KW-0460">Magnesium</keyword>
<dbReference type="Gene3D" id="3.40.1190.10">
    <property type="entry name" value="Mur-like, catalytic domain"/>
    <property type="match status" value="1"/>
</dbReference>
<dbReference type="Proteomes" id="UP000624041">
    <property type="component" value="Unassembled WGS sequence"/>
</dbReference>
<dbReference type="RefSeq" id="WP_188856600.1">
    <property type="nucleotide sequence ID" value="NZ_BMOS01000007.1"/>
</dbReference>
<evidence type="ECO:0000256" key="4">
    <source>
        <dbReference type="ARBA" id="ARBA00022723"/>
    </source>
</evidence>
<feature type="domain" description="Mur ligase C-terminal" evidence="10">
    <location>
        <begin position="276"/>
        <end position="388"/>
    </location>
</feature>
<evidence type="ECO:0000256" key="5">
    <source>
        <dbReference type="ARBA" id="ARBA00022741"/>
    </source>
</evidence>
<dbReference type="InterPro" id="IPR018109">
    <property type="entry name" value="Folylpolyglutamate_synth_CS"/>
</dbReference>
<evidence type="ECO:0000259" key="10">
    <source>
        <dbReference type="Pfam" id="PF02875"/>
    </source>
</evidence>
<dbReference type="EC" id="6.3.2.17" evidence="2"/>
<evidence type="ECO:0000256" key="1">
    <source>
        <dbReference type="ARBA" id="ARBA00008276"/>
    </source>
</evidence>
<evidence type="ECO:0000256" key="7">
    <source>
        <dbReference type="ARBA" id="ARBA00022842"/>
    </source>
</evidence>